<keyword evidence="5" id="KW-0732">Signal</keyword>
<dbReference type="Gene3D" id="1.10.287.990">
    <property type="entry name" value="Fe,Mn superoxide dismutase (SOD) domain"/>
    <property type="match status" value="1"/>
</dbReference>
<dbReference type="Proteomes" id="UP001165090">
    <property type="component" value="Unassembled WGS sequence"/>
</dbReference>
<dbReference type="Pfam" id="PF00081">
    <property type="entry name" value="Sod_Fe_N"/>
    <property type="match status" value="1"/>
</dbReference>
<proteinExistence type="inferred from homology"/>
<dbReference type="SUPFAM" id="SSF46609">
    <property type="entry name" value="Fe,Mn superoxide dismutase (SOD), N-terminal domain"/>
    <property type="match status" value="1"/>
</dbReference>
<evidence type="ECO:0000313" key="9">
    <source>
        <dbReference type="Proteomes" id="UP001165090"/>
    </source>
</evidence>
<dbReference type="PIRSF" id="PIRSF000349">
    <property type="entry name" value="SODismutase"/>
    <property type="match status" value="1"/>
</dbReference>
<dbReference type="Pfam" id="PF02777">
    <property type="entry name" value="Sod_Fe_C"/>
    <property type="match status" value="1"/>
</dbReference>
<keyword evidence="9" id="KW-1185">Reference proteome</keyword>
<dbReference type="InterPro" id="IPR019832">
    <property type="entry name" value="Mn/Fe_SOD_C"/>
</dbReference>
<feature type="domain" description="Manganese/iron superoxide dismutase C-terminal" evidence="7">
    <location>
        <begin position="149"/>
        <end position="251"/>
    </location>
</feature>
<feature type="signal peptide" evidence="5">
    <location>
        <begin position="1"/>
        <end position="28"/>
    </location>
</feature>
<dbReference type="PANTHER" id="PTHR43595">
    <property type="entry name" value="37S RIBOSOMAL PROTEIN S26, MITOCHONDRIAL"/>
    <property type="match status" value="1"/>
</dbReference>
<evidence type="ECO:0000256" key="5">
    <source>
        <dbReference type="SAM" id="SignalP"/>
    </source>
</evidence>
<dbReference type="PANTHER" id="PTHR43595:SF2">
    <property type="entry name" value="SMALL RIBOSOMAL SUBUNIT PROTEIN MS42"/>
    <property type="match status" value="1"/>
</dbReference>
<gene>
    <name evidence="8" type="ORF">VaNZ11_008146</name>
</gene>
<reference evidence="8 9" key="1">
    <citation type="journal article" date="2023" name="IScience">
        <title>Expanded male sex-determining region conserved during the evolution of homothallism in the green alga Volvox.</title>
        <authorList>
            <person name="Yamamoto K."/>
            <person name="Matsuzaki R."/>
            <person name="Mahakham W."/>
            <person name="Heman W."/>
            <person name="Sekimoto H."/>
            <person name="Kawachi M."/>
            <person name="Minakuchi Y."/>
            <person name="Toyoda A."/>
            <person name="Nozaki H."/>
        </authorList>
    </citation>
    <scope>NUCLEOTIDE SEQUENCE [LARGE SCALE GENOMIC DNA]</scope>
    <source>
        <strain evidence="8 9">NIES-4468</strain>
    </source>
</reference>
<dbReference type="InterPro" id="IPR036314">
    <property type="entry name" value="SOD_C_sf"/>
</dbReference>
<dbReference type="PRINTS" id="PR01703">
    <property type="entry name" value="MNSODISMTASE"/>
</dbReference>
<dbReference type="Gene3D" id="3.55.40.20">
    <property type="entry name" value="Iron/manganese superoxide dismutase, C-terminal domain"/>
    <property type="match status" value="1"/>
</dbReference>
<evidence type="ECO:0000259" key="6">
    <source>
        <dbReference type="Pfam" id="PF00081"/>
    </source>
</evidence>
<evidence type="ECO:0000256" key="4">
    <source>
        <dbReference type="ARBA" id="ARBA00023002"/>
    </source>
</evidence>
<comment type="caution">
    <text evidence="8">The sequence shown here is derived from an EMBL/GenBank/DDBJ whole genome shotgun (WGS) entry which is preliminary data.</text>
</comment>
<protein>
    <recommendedName>
        <fullName evidence="2">superoxide dismutase</fullName>
        <ecNumber evidence="2">1.15.1.1</ecNumber>
    </recommendedName>
</protein>
<evidence type="ECO:0000256" key="3">
    <source>
        <dbReference type="ARBA" id="ARBA00022723"/>
    </source>
</evidence>
<evidence type="ECO:0000259" key="7">
    <source>
        <dbReference type="Pfam" id="PF02777"/>
    </source>
</evidence>
<dbReference type="SUPFAM" id="SSF54719">
    <property type="entry name" value="Fe,Mn superoxide dismutase (SOD), C-terminal domain"/>
    <property type="match status" value="1"/>
</dbReference>
<evidence type="ECO:0000256" key="2">
    <source>
        <dbReference type="ARBA" id="ARBA00012682"/>
    </source>
</evidence>
<comment type="similarity">
    <text evidence="1">Belongs to the iron/manganese superoxide dismutase family.</text>
</comment>
<keyword evidence="3" id="KW-0479">Metal-binding</keyword>
<dbReference type="EC" id="1.15.1.1" evidence="2"/>
<accession>A0ABQ5S4Y1</accession>
<dbReference type="InterPro" id="IPR036324">
    <property type="entry name" value="Mn/Fe_SOD_N_sf"/>
</dbReference>
<name>A0ABQ5S4Y1_9CHLO</name>
<dbReference type="PROSITE" id="PS00088">
    <property type="entry name" value="SOD_MN"/>
    <property type="match status" value="1"/>
</dbReference>
<feature type="domain" description="Manganese/iron superoxide dismutase N-terminal" evidence="6">
    <location>
        <begin position="44"/>
        <end position="134"/>
    </location>
</feature>
<dbReference type="InterPro" id="IPR001189">
    <property type="entry name" value="Mn/Fe_SOD"/>
</dbReference>
<dbReference type="InterPro" id="IPR019831">
    <property type="entry name" value="Mn/Fe_SOD_N"/>
</dbReference>
<sequence length="268" mass="28914">MGNLAAAAPAQGLALLLSLHLLLTSSYAQPPPPPSGKIGPARMFALEPLPYDYGALEPVISRRIMQLHHDYHDGVEYVSTLNGVLGPLAGSGTATLPDLIKMVGRGGLSPDEELVVRNFGGGHWNHQLFWKVMSPLGSSNTSRSNISPALQNAINGAFGSTDEMLRRFKLVGDGHFGSGWSWLCVSGDGSLRILDAANQDNPLMAVVLFDPCIPILGLDVWEHAFYLQYGPKKPDYTNAWLAIINWKQVSANYDFASRGDLAAIGTDF</sequence>
<evidence type="ECO:0000313" key="8">
    <source>
        <dbReference type="EMBL" id="GLI64844.1"/>
    </source>
</evidence>
<organism evidence="8 9">
    <name type="scientific">Volvox africanus</name>
    <dbReference type="NCBI Taxonomy" id="51714"/>
    <lineage>
        <taxon>Eukaryota</taxon>
        <taxon>Viridiplantae</taxon>
        <taxon>Chlorophyta</taxon>
        <taxon>core chlorophytes</taxon>
        <taxon>Chlorophyceae</taxon>
        <taxon>CS clade</taxon>
        <taxon>Chlamydomonadales</taxon>
        <taxon>Volvocaceae</taxon>
        <taxon>Volvox</taxon>
    </lineage>
</organism>
<keyword evidence="4" id="KW-0560">Oxidoreductase</keyword>
<evidence type="ECO:0000256" key="1">
    <source>
        <dbReference type="ARBA" id="ARBA00008714"/>
    </source>
</evidence>
<dbReference type="EMBL" id="BSDZ01000021">
    <property type="protein sequence ID" value="GLI64844.1"/>
    <property type="molecule type" value="Genomic_DNA"/>
</dbReference>
<feature type="chain" id="PRO_5045591698" description="superoxide dismutase" evidence="5">
    <location>
        <begin position="29"/>
        <end position="268"/>
    </location>
</feature>
<dbReference type="InterPro" id="IPR019833">
    <property type="entry name" value="Mn/Fe_SOD_BS"/>
</dbReference>